<gene>
    <name evidence="4" type="ORF">MBBWO_02830</name>
</gene>
<name>A0A2U1S8F3_9EURY</name>
<reference evidence="4 5" key="1">
    <citation type="submission" date="2017-03" db="EMBL/GenBank/DDBJ databases">
        <title>Genome sequence of Methanobrevibacter wosei.</title>
        <authorList>
            <person name="Poehlein A."/>
            <person name="Seedorf H."/>
            <person name="Daniel R."/>
        </authorList>
    </citation>
    <scope>NUCLEOTIDE SEQUENCE [LARGE SCALE GENOMIC DNA]</scope>
    <source>
        <strain evidence="4 5">DSM 11979</strain>
    </source>
</reference>
<keyword evidence="2" id="KW-0472">Membrane</keyword>
<dbReference type="InterPro" id="IPR005182">
    <property type="entry name" value="YdbS-like_PH"/>
</dbReference>
<feature type="compositionally biased region" description="Basic residues" evidence="1">
    <location>
        <begin position="195"/>
        <end position="209"/>
    </location>
</feature>
<sequence length="403" mass="48499">MLFNKNDKIANERIIYETRPNMILGCKKAILGIILLIIILSVASPVISYIGNMQVYLISYINVGLTHYTAIALFVIIFILILYIIWQLLSWYSISYTLTDRRIIVKKGLLNTKKSYMPYNTIQDINTSQNIIERLLNIGTVSIFSAYDNNQMEIANISSPGEVEEILFDEMNRFRFNDRGFNDFNNQYGEQPPRNLRKSSKKHKSRFNKRNNPPRNLFEEEGYNADEYRPYMNEEIPDNYYDERQYSENYYEEPQYDNKYERGYSSANDYYKEQNHSKGQNNYEYYPEDLNYQNNSHKKYKKYDYEYYDGDNNLERNIDSAMKHLDGSYKFEGYNDNYDDSSSYSEEYNNQEYEDSEPYYNDYDEMDYYLEENRDDFSKKESKNKSFDDRNTIVQRHFDKFKK</sequence>
<evidence type="ECO:0000256" key="2">
    <source>
        <dbReference type="SAM" id="Phobius"/>
    </source>
</evidence>
<accession>A0A2U1S8F3</accession>
<organism evidence="4 5">
    <name type="scientific">Methanobrevibacter woesei</name>
    <dbReference type="NCBI Taxonomy" id="190976"/>
    <lineage>
        <taxon>Archaea</taxon>
        <taxon>Methanobacteriati</taxon>
        <taxon>Methanobacteriota</taxon>
        <taxon>Methanomada group</taxon>
        <taxon>Methanobacteria</taxon>
        <taxon>Methanobacteriales</taxon>
        <taxon>Methanobacteriaceae</taxon>
        <taxon>Methanobrevibacter</taxon>
    </lineage>
</organism>
<protein>
    <submittedName>
        <fullName evidence="4">Bacterial membrane flanked domain protein</fullName>
    </submittedName>
</protein>
<dbReference type="Proteomes" id="UP000245577">
    <property type="component" value="Unassembled WGS sequence"/>
</dbReference>
<dbReference type="EMBL" id="MZGU01000003">
    <property type="protein sequence ID" value="PWB86572.1"/>
    <property type="molecule type" value="Genomic_DNA"/>
</dbReference>
<evidence type="ECO:0000313" key="5">
    <source>
        <dbReference type="Proteomes" id="UP000245577"/>
    </source>
</evidence>
<dbReference type="PANTHER" id="PTHR37938">
    <property type="entry name" value="BLL0215 PROTEIN"/>
    <property type="match status" value="1"/>
</dbReference>
<evidence type="ECO:0000313" key="4">
    <source>
        <dbReference type="EMBL" id="PWB86572.1"/>
    </source>
</evidence>
<evidence type="ECO:0000259" key="3">
    <source>
        <dbReference type="Pfam" id="PF03703"/>
    </source>
</evidence>
<dbReference type="RefSeq" id="WP_116669114.1">
    <property type="nucleotide sequence ID" value="NZ_MZGU01000003.1"/>
</dbReference>
<comment type="caution">
    <text evidence="4">The sequence shown here is derived from an EMBL/GenBank/DDBJ whole genome shotgun (WGS) entry which is preliminary data.</text>
</comment>
<dbReference type="AlphaFoldDB" id="A0A2U1S8F3"/>
<keyword evidence="2" id="KW-0812">Transmembrane</keyword>
<feature type="region of interest" description="Disordered" evidence="1">
    <location>
        <begin position="184"/>
        <end position="222"/>
    </location>
</feature>
<proteinExistence type="predicted"/>
<dbReference type="OrthoDB" id="78147at2157"/>
<dbReference type="PANTHER" id="PTHR37938:SF1">
    <property type="entry name" value="BLL0215 PROTEIN"/>
    <property type="match status" value="1"/>
</dbReference>
<evidence type="ECO:0000256" key="1">
    <source>
        <dbReference type="SAM" id="MobiDB-lite"/>
    </source>
</evidence>
<keyword evidence="2" id="KW-1133">Transmembrane helix</keyword>
<feature type="transmembrane region" description="Helical" evidence="2">
    <location>
        <begin position="70"/>
        <end position="92"/>
    </location>
</feature>
<feature type="domain" description="YdbS-like PH" evidence="3">
    <location>
        <begin position="91"/>
        <end position="166"/>
    </location>
</feature>
<feature type="transmembrane region" description="Helical" evidence="2">
    <location>
        <begin position="29"/>
        <end position="50"/>
    </location>
</feature>
<keyword evidence="5" id="KW-1185">Reference proteome</keyword>
<dbReference type="Pfam" id="PF03703">
    <property type="entry name" value="bPH_2"/>
    <property type="match status" value="1"/>
</dbReference>